<dbReference type="AlphaFoldDB" id="A0A3N9TKD9"/>
<dbReference type="OrthoDB" id="122062at2"/>
<dbReference type="GO" id="GO:0016020">
    <property type="term" value="C:membrane"/>
    <property type="evidence" value="ECO:0007669"/>
    <property type="project" value="UniProtKB-SubCell"/>
</dbReference>
<keyword evidence="3 5" id="KW-1133">Transmembrane helix</keyword>
<dbReference type="EMBL" id="RJVQ01000002">
    <property type="protein sequence ID" value="RQW64444.1"/>
    <property type="molecule type" value="Genomic_DNA"/>
</dbReference>
<organism evidence="6 7">
    <name type="scientific">Vibrio viridaestus</name>
    <dbReference type="NCBI Taxonomy" id="2487322"/>
    <lineage>
        <taxon>Bacteria</taxon>
        <taxon>Pseudomonadati</taxon>
        <taxon>Pseudomonadota</taxon>
        <taxon>Gammaproteobacteria</taxon>
        <taxon>Vibrionales</taxon>
        <taxon>Vibrionaceae</taxon>
        <taxon>Vibrio</taxon>
    </lineage>
</organism>
<evidence type="ECO:0000256" key="3">
    <source>
        <dbReference type="ARBA" id="ARBA00022989"/>
    </source>
</evidence>
<evidence type="ECO:0000256" key="4">
    <source>
        <dbReference type="ARBA" id="ARBA00023136"/>
    </source>
</evidence>
<feature type="transmembrane region" description="Helical" evidence="5">
    <location>
        <begin position="29"/>
        <end position="48"/>
    </location>
</feature>
<evidence type="ECO:0000256" key="2">
    <source>
        <dbReference type="ARBA" id="ARBA00022692"/>
    </source>
</evidence>
<evidence type="ECO:0000256" key="5">
    <source>
        <dbReference type="SAM" id="Phobius"/>
    </source>
</evidence>
<evidence type="ECO:0000256" key="1">
    <source>
        <dbReference type="ARBA" id="ARBA00004141"/>
    </source>
</evidence>
<keyword evidence="2 5" id="KW-0812">Transmembrane</keyword>
<evidence type="ECO:0000313" key="6">
    <source>
        <dbReference type="EMBL" id="RQW64444.1"/>
    </source>
</evidence>
<proteinExistence type="predicted"/>
<dbReference type="InterPro" id="IPR006603">
    <property type="entry name" value="PQ-loop_rpt"/>
</dbReference>
<feature type="transmembrane region" description="Helical" evidence="5">
    <location>
        <begin position="54"/>
        <end position="71"/>
    </location>
</feature>
<comment type="subcellular location">
    <subcellularLocation>
        <location evidence="1">Membrane</location>
        <topology evidence="1">Multi-pass membrane protein</topology>
    </subcellularLocation>
</comment>
<evidence type="ECO:0008006" key="8">
    <source>
        <dbReference type="Google" id="ProtNLM"/>
    </source>
</evidence>
<evidence type="ECO:0000313" key="7">
    <source>
        <dbReference type="Proteomes" id="UP000281112"/>
    </source>
</evidence>
<dbReference type="InterPro" id="IPR047662">
    <property type="entry name" value="SemiSWEET"/>
</dbReference>
<comment type="caution">
    <text evidence="6">The sequence shown here is derived from an EMBL/GenBank/DDBJ whole genome shotgun (WGS) entry which is preliminary data.</text>
</comment>
<dbReference type="Pfam" id="PF04193">
    <property type="entry name" value="PQ-loop"/>
    <property type="match status" value="1"/>
</dbReference>
<dbReference type="NCBIfam" id="NF037968">
    <property type="entry name" value="SemiSWEET_2"/>
    <property type="match status" value="1"/>
</dbReference>
<keyword evidence="4 5" id="KW-0472">Membrane</keyword>
<gene>
    <name evidence="6" type="ORF">EES38_05710</name>
</gene>
<dbReference type="Gene3D" id="1.20.1280.290">
    <property type="match status" value="1"/>
</dbReference>
<dbReference type="GO" id="GO:0051119">
    <property type="term" value="F:sugar transmembrane transporter activity"/>
    <property type="evidence" value="ECO:0007669"/>
    <property type="project" value="InterPro"/>
</dbReference>
<name>A0A3N9TKD9_9VIBR</name>
<keyword evidence="7" id="KW-1185">Reference proteome</keyword>
<protein>
    <recommendedName>
        <fullName evidence="8">Glutathione synthetase</fullName>
    </recommendedName>
</protein>
<accession>A0A3N9TKD9</accession>
<sequence length="89" mass="9627">MVAGIMTTSAFLPQVYQIIKTRNVTSISLVMYVIFTTGAALWTVYGLINLQLPVILANGITASLALIILILKVKWGRLSLSDQSSTIVS</sequence>
<dbReference type="Proteomes" id="UP000281112">
    <property type="component" value="Unassembled WGS sequence"/>
</dbReference>
<reference evidence="6 7" key="1">
    <citation type="submission" date="2018-11" db="EMBL/GenBank/DDBJ databases">
        <title>Vibrio LJC006 sp. nov., isolated from seawater during the bloom of the enteromorpha.</title>
        <authorList>
            <person name="Liang J."/>
        </authorList>
    </citation>
    <scope>NUCLEOTIDE SEQUENCE [LARGE SCALE GENOMIC DNA]</scope>
    <source>
        <strain evidence="6 7">LJC006</strain>
    </source>
</reference>